<comment type="caution">
    <text evidence="2">The sequence shown here is derived from an EMBL/GenBank/DDBJ whole genome shotgun (WGS) entry which is preliminary data.</text>
</comment>
<reference evidence="2" key="2">
    <citation type="submission" date="2022-01" db="EMBL/GenBank/DDBJ databases">
        <authorList>
            <person name="Yamashiro T."/>
            <person name="Shiraishi A."/>
            <person name="Satake H."/>
            <person name="Nakayama K."/>
        </authorList>
    </citation>
    <scope>NUCLEOTIDE SEQUENCE</scope>
</reference>
<evidence type="ECO:0000313" key="2">
    <source>
        <dbReference type="EMBL" id="GJT67091.1"/>
    </source>
</evidence>
<sequence>MGRPKPGADIEIGNQRRTPAIRRRQTEAEEQKMQHNKGRTKGLREGRSESIRMETGRRVVEWFAIFNQKRKIEQCKGERSCPLFSGNPPPHMSKKRERGRKNNHFTLAHEVAGLASAYSLSINKMRNGGERKRSLLKRLCTRNRTNADPEEWVWAFEKMNMQRVRADGDSRTGKSGTRHLLNKTKNKAIPCPREKLVMIAMNAALEDVYKKVFADSYQHGTDSEKEEAWHEIGGGRISDSELLDSMDGGRALQLKHEINVESTIIQRGTTKRDRDQPLVYRVPNLRFFKYPIPEEFQPLLPLGRVSLLSELAGREDQLINMNLESGWLIAASLYWRLSGRGGACYRNLFPGVNLVRSILREKKDGNEWEDWSSLFISRKELVSTSLIRRTNKKRLTV</sequence>
<dbReference type="EMBL" id="BQNB010017775">
    <property type="protein sequence ID" value="GJT67091.1"/>
    <property type="molecule type" value="Genomic_DNA"/>
</dbReference>
<feature type="compositionally biased region" description="Basic and acidic residues" evidence="1">
    <location>
        <begin position="24"/>
        <end position="33"/>
    </location>
</feature>
<organism evidence="2 3">
    <name type="scientific">Tanacetum coccineum</name>
    <dbReference type="NCBI Taxonomy" id="301880"/>
    <lineage>
        <taxon>Eukaryota</taxon>
        <taxon>Viridiplantae</taxon>
        <taxon>Streptophyta</taxon>
        <taxon>Embryophyta</taxon>
        <taxon>Tracheophyta</taxon>
        <taxon>Spermatophyta</taxon>
        <taxon>Magnoliopsida</taxon>
        <taxon>eudicotyledons</taxon>
        <taxon>Gunneridae</taxon>
        <taxon>Pentapetalae</taxon>
        <taxon>asterids</taxon>
        <taxon>campanulids</taxon>
        <taxon>Asterales</taxon>
        <taxon>Asteraceae</taxon>
        <taxon>Asteroideae</taxon>
        <taxon>Anthemideae</taxon>
        <taxon>Anthemidinae</taxon>
        <taxon>Tanacetum</taxon>
    </lineage>
</organism>
<name>A0ABQ5FUP8_9ASTR</name>
<gene>
    <name evidence="2" type="ORF">Tco_1018571</name>
</gene>
<accession>A0ABQ5FUP8</accession>
<protein>
    <submittedName>
        <fullName evidence="2">Uncharacterized protein</fullName>
    </submittedName>
</protein>
<evidence type="ECO:0000256" key="1">
    <source>
        <dbReference type="SAM" id="MobiDB-lite"/>
    </source>
</evidence>
<dbReference type="Proteomes" id="UP001151760">
    <property type="component" value="Unassembled WGS sequence"/>
</dbReference>
<feature type="region of interest" description="Disordered" evidence="1">
    <location>
        <begin position="1"/>
        <end position="48"/>
    </location>
</feature>
<keyword evidence="3" id="KW-1185">Reference proteome</keyword>
<proteinExistence type="predicted"/>
<reference evidence="2" key="1">
    <citation type="journal article" date="2022" name="Int. J. Mol. Sci.">
        <title>Draft Genome of Tanacetum Coccineum: Genomic Comparison of Closely Related Tanacetum-Family Plants.</title>
        <authorList>
            <person name="Yamashiro T."/>
            <person name="Shiraishi A."/>
            <person name="Nakayama K."/>
            <person name="Satake H."/>
        </authorList>
    </citation>
    <scope>NUCLEOTIDE SEQUENCE</scope>
</reference>
<evidence type="ECO:0000313" key="3">
    <source>
        <dbReference type="Proteomes" id="UP001151760"/>
    </source>
</evidence>